<accession>A0A2P2QW45</accession>
<dbReference type="AlphaFoldDB" id="A0A2P2QW45"/>
<organism evidence="1">
    <name type="scientific">Rhizophora mucronata</name>
    <name type="common">Asiatic mangrove</name>
    <dbReference type="NCBI Taxonomy" id="61149"/>
    <lineage>
        <taxon>Eukaryota</taxon>
        <taxon>Viridiplantae</taxon>
        <taxon>Streptophyta</taxon>
        <taxon>Embryophyta</taxon>
        <taxon>Tracheophyta</taxon>
        <taxon>Spermatophyta</taxon>
        <taxon>Magnoliopsida</taxon>
        <taxon>eudicotyledons</taxon>
        <taxon>Gunneridae</taxon>
        <taxon>Pentapetalae</taxon>
        <taxon>rosids</taxon>
        <taxon>fabids</taxon>
        <taxon>Malpighiales</taxon>
        <taxon>Rhizophoraceae</taxon>
        <taxon>Rhizophora</taxon>
    </lineage>
</organism>
<dbReference type="EMBL" id="GGEC01090704">
    <property type="protein sequence ID" value="MBX71188.1"/>
    <property type="molecule type" value="Transcribed_RNA"/>
</dbReference>
<reference evidence="1" key="1">
    <citation type="submission" date="2018-02" db="EMBL/GenBank/DDBJ databases">
        <title>Rhizophora mucronata_Transcriptome.</title>
        <authorList>
            <person name="Meera S.P."/>
            <person name="Sreeshan A."/>
            <person name="Augustine A."/>
        </authorList>
    </citation>
    <scope>NUCLEOTIDE SEQUENCE</scope>
    <source>
        <tissue evidence="1">Leaf</tissue>
    </source>
</reference>
<evidence type="ECO:0000313" key="1">
    <source>
        <dbReference type="EMBL" id="MBX71188.1"/>
    </source>
</evidence>
<protein>
    <submittedName>
        <fullName evidence="1">Uncharacterized protein</fullName>
    </submittedName>
</protein>
<proteinExistence type="predicted"/>
<sequence>MYDPGQWLTCAQRGTSTYSVERMNDFESFYVVV</sequence>
<name>A0A2P2QW45_RHIMU</name>